<feature type="non-terminal residue" evidence="1">
    <location>
        <position position="1"/>
    </location>
</feature>
<gene>
    <name evidence="1" type="ORF">KI387_031753</name>
</gene>
<organism evidence="1 2">
    <name type="scientific">Taxus chinensis</name>
    <name type="common">Chinese yew</name>
    <name type="synonym">Taxus wallichiana var. chinensis</name>
    <dbReference type="NCBI Taxonomy" id="29808"/>
    <lineage>
        <taxon>Eukaryota</taxon>
        <taxon>Viridiplantae</taxon>
        <taxon>Streptophyta</taxon>
        <taxon>Embryophyta</taxon>
        <taxon>Tracheophyta</taxon>
        <taxon>Spermatophyta</taxon>
        <taxon>Pinopsida</taxon>
        <taxon>Pinidae</taxon>
        <taxon>Conifers II</taxon>
        <taxon>Cupressales</taxon>
        <taxon>Taxaceae</taxon>
        <taxon>Taxus</taxon>
    </lineage>
</organism>
<dbReference type="EMBL" id="JAHRHJ020003813">
    <property type="protein sequence ID" value="KAH9287636.1"/>
    <property type="molecule type" value="Genomic_DNA"/>
</dbReference>
<reference evidence="1 2" key="1">
    <citation type="journal article" date="2021" name="Nat. Plants">
        <title>The Taxus genome provides insights into paclitaxel biosynthesis.</title>
        <authorList>
            <person name="Xiong X."/>
            <person name="Gou J."/>
            <person name="Liao Q."/>
            <person name="Li Y."/>
            <person name="Zhou Q."/>
            <person name="Bi G."/>
            <person name="Li C."/>
            <person name="Du R."/>
            <person name="Wang X."/>
            <person name="Sun T."/>
            <person name="Guo L."/>
            <person name="Liang H."/>
            <person name="Lu P."/>
            <person name="Wu Y."/>
            <person name="Zhang Z."/>
            <person name="Ro D.K."/>
            <person name="Shang Y."/>
            <person name="Huang S."/>
            <person name="Yan J."/>
        </authorList>
    </citation>
    <scope>NUCLEOTIDE SEQUENCE [LARGE SCALE GENOMIC DNA]</scope>
    <source>
        <strain evidence="1">Ta-2019</strain>
    </source>
</reference>
<dbReference type="Proteomes" id="UP000824469">
    <property type="component" value="Unassembled WGS sequence"/>
</dbReference>
<accession>A0AA38F393</accession>
<feature type="non-terminal residue" evidence="1">
    <location>
        <position position="61"/>
    </location>
</feature>
<evidence type="ECO:0000313" key="1">
    <source>
        <dbReference type="EMBL" id="KAH9287636.1"/>
    </source>
</evidence>
<evidence type="ECO:0000313" key="2">
    <source>
        <dbReference type="Proteomes" id="UP000824469"/>
    </source>
</evidence>
<protein>
    <submittedName>
        <fullName evidence="1">Uncharacterized protein</fullName>
    </submittedName>
</protein>
<dbReference type="AlphaFoldDB" id="A0AA38F393"/>
<sequence>DADSTQSTPISLNRRRPVSIDADFKKRHQPVSQSTLILKKRRRPVSIDADFKKRRRFSLQI</sequence>
<comment type="caution">
    <text evidence="1">The sequence shown here is derived from an EMBL/GenBank/DDBJ whole genome shotgun (WGS) entry which is preliminary data.</text>
</comment>
<proteinExistence type="predicted"/>
<name>A0AA38F393_TAXCH</name>
<keyword evidence="2" id="KW-1185">Reference proteome</keyword>